<protein>
    <submittedName>
        <fullName evidence="4">Uncharacterized protein</fullName>
    </submittedName>
</protein>
<keyword evidence="5" id="KW-1185">Reference proteome</keyword>
<dbReference type="KEGG" id="mri:Mal4_07170"/>
<gene>
    <name evidence="4" type="ORF">Mal4_07170</name>
</gene>
<evidence type="ECO:0000313" key="4">
    <source>
        <dbReference type="EMBL" id="QDU36431.1"/>
    </source>
</evidence>
<evidence type="ECO:0000313" key="5">
    <source>
        <dbReference type="Proteomes" id="UP000320496"/>
    </source>
</evidence>
<dbReference type="RefSeq" id="WP_145367093.1">
    <property type="nucleotide sequence ID" value="NZ_CP036275.1"/>
</dbReference>
<dbReference type="OrthoDB" id="252423at2"/>
<keyword evidence="3" id="KW-0472">Membrane</keyword>
<proteinExistence type="predicted"/>
<dbReference type="EMBL" id="CP036275">
    <property type="protein sequence ID" value="QDU36431.1"/>
    <property type="molecule type" value="Genomic_DNA"/>
</dbReference>
<accession>A0A517Z1S2</accession>
<feature type="transmembrane region" description="Helical" evidence="3">
    <location>
        <begin position="129"/>
        <end position="148"/>
    </location>
</feature>
<organism evidence="4 5">
    <name type="scientific">Maioricimonas rarisocia</name>
    <dbReference type="NCBI Taxonomy" id="2528026"/>
    <lineage>
        <taxon>Bacteria</taxon>
        <taxon>Pseudomonadati</taxon>
        <taxon>Planctomycetota</taxon>
        <taxon>Planctomycetia</taxon>
        <taxon>Planctomycetales</taxon>
        <taxon>Planctomycetaceae</taxon>
        <taxon>Maioricimonas</taxon>
    </lineage>
</organism>
<feature type="transmembrane region" description="Helical" evidence="3">
    <location>
        <begin position="48"/>
        <end position="69"/>
    </location>
</feature>
<feature type="transmembrane region" description="Helical" evidence="3">
    <location>
        <begin position="20"/>
        <end position="42"/>
    </location>
</feature>
<keyword evidence="1" id="KW-0175">Coiled coil</keyword>
<evidence type="ECO:0000256" key="3">
    <source>
        <dbReference type="SAM" id="Phobius"/>
    </source>
</evidence>
<name>A0A517Z1S2_9PLAN</name>
<dbReference type="Proteomes" id="UP000320496">
    <property type="component" value="Chromosome"/>
</dbReference>
<feature type="region of interest" description="Disordered" evidence="2">
    <location>
        <begin position="376"/>
        <end position="396"/>
    </location>
</feature>
<dbReference type="AlphaFoldDB" id="A0A517Z1S2"/>
<reference evidence="4 5" key="1">
    <citation type="submission" date="2019-02" db="EMBL/GenBank/DDBJ databases">
        <title>Deep-cultivation of Planctomycetes and their phenomic and genomic characterization uncovers novel biology.</title>
        <authorList>
            <person name="Wiegand S."/>
            <person name="Jogler M."/>
            <person name="Boedeker C."/>
            <person name="Pinto D."/>
            <person name="Vollmers J."/>
            <person name="Rivas-Marin E."/>
            <person name="Kohn T."/>
            <person name="Peeters S.H."/>
            <person name="Heuer A."/>
            <person name="Rast P."/>
            <person name="Oberbeckmann S."/>
            <person name="Bunk B."/>
            <person name="Jeske O."/>
            <person name="Meyerdierks A."/>
            <person name="Storesund J.E."/>
            <person name="Kallscheuer N."/>
            <person name="Luecker S."/>
            <person name="Lage O.M."/>
            <person name="Pohl T."/>
            <person name="Merkel B.J."/>
            <person name="Hornburger P."/>
            <person name="Mueller R.-W."/>
            <person name="Bruemmer F."/>
            <person name="Labrenz M."/>
            <person name="Spormann A.M."/>
            <person name="Op den Camp H."/>
            <person name="Overmann J."/>
            <person name="Amann R."/>
            <person name="Jetten M.S.M."/>
            <person name="Mascher T."/>
            <person name="Medema M.H."/>
            <person name="Devos D.P."/>
            <person name="Kaster A.-K."/>
            <person name="Ovreas L."/>
            <person name="Rohde M."/>
            <person name="Galperin M.Y."/>
            <person name="Jogler C."/>
        </authorList>
    </citation>
    <scope>NUCLEOTIDE SEQUENCE [LARGE SCALE GENOMIC DNA]</scope>
    <source>
        <strain evidence="4 5">Mal4</strain>
    </source>
</reference>
<feature type="region of interest" description="Disordered" evidence="2">
    <location>
        <begin position="420"/>
        <end position="469"/>
    </location>
</feature>
<feature type="coiled-coil region" evidence="1">
    <location>
        <begin position="173"/>
        <end position="204"/>
    </location>
</feature>
<sequence>MTARERWLRRNLFRLHLGQFLRSAGDALSIYLCVFGTAVLFSKLLIPALWPHVLWMAVGIVPIVGWAWWRSRVDRFSEREAIALLDRSLGTGGLLMALSEAPDAEWESRLPQLEAAWRASLPRLRPRRFASYVTVPLLFAVGACLIPVRQSQATPIEPGTVGQNAAQDLEEMLVGLDEVEALEEEEKEELREEIEKLIEETADAPLTHERWEMLDSIEQRLRLRLDEAAAAAANAGSAASLLAAAAAGDMPPMSAERKAQLEEQVLEALEEMANRGAFANASPELQKALSEMLQNGKLNPSGDAGERAELMKELSEFLNEERSKLDEMRKKANDGKCSKCGSGECEGDCDAQCSSCGGSCEGGQCKNGGSIPGRGGVTRGRGDAEMTWGDESDDQNAKFKETVLPPGFLEDPKNEVLGVTLAPPEETPDAAAPRGAAREERATAGREAWNRQLRPRHRSVVRRYFDSGK</sequence>
<evidence type="ECO:0000256" key="2">
    <source>
        <dbReference type="SAM" id="MobiDB-lite"/>
    </source>
</evidence>
<evidence type="ECO:0000256" key="1">
    <source>
        <dbReference type="SAM" id="Coils"/>
    </source>
</evidence>
<keyword evidence="3" id="KW-0812">Transmembrane</keyword>
<keyword evidence="3" id="KW-1133">Transmembrane helix</keyword>